<gene>
    <name evidence="6" type="primary">AlNc14C153G7568</name>
    <name evidence="6" type="ORF">ALNC14_085360</name>
</gene>
<feature type="repeat" description="ANK" evidence="3">
    <location>
        <begin position="131"/>
        <end position="163"/>
    </location>
</feature>
<accession>F0WM65</accession>
<protein>
    <submittedName>
        <fullName evidence="6">Fbox protein putative</fullName>
    </submittedName>
</protein>
<feature type="repeat" description="ANK" evidence="3">
    <location>
        <begin position="65"/>
        <end position="97"/>
    </location>
</feature>
<feature type="repeat" description="ANK" evidence="3">
    <location>
        <begin position="98"/>
        <end position="130"/>
    </location>
</feature>
<dbReference type="PROSITE" id="PS50297">
    <property type="entry name" value="ANK_REP_REGION"/>
    <property type="match status" value="2"/>
</dbReference>
<dbReference type="Gene3D" id="1.25.40.20">
    <property type="entry name" value="Ankyrin repeat-containing domain"/>
    <property type="match status" value="1"/>
</dbReference>
<dbReference type="Gene3D" id="1.20.1280.50">
    <property type="match status" value="1"/>
</dbReference>
<dbReference type="AlphaFoldDB" id="F0WM65"/>
<reference evidence="6" key="1">
    <citation type="journal article" date="2011" name="PLoS Biol.">
        <title>Gene gain and loss during evolution of obligate parasitism in the white rust pathogen of Arabidopsis thaliana.</title>
        <authorList>
            <person name="Kemen E."/>
            <person name="Gardiner A."/>
            <person name="Schultz-Larsen T."/>
            <person name="Kemen A.C."/>
            <person name="Balmuth A.L."/>
            <person name="Robert-Seilaniantz A."/>
            <person name="Bailey K."/>
            <person name="Holub E."/>
            <person name="Studholme D.J."/>
            <person name="Maclean D."/>
            <person name="Jones J.D."/>
        </authorList>
    </citation>
    <scope>NUCLEOTIDE SEQUENCE</scope>
</reference>
<dbReference type="InterPro" id="IPR036047">
    <property type="entry name" value="F-box-like_dom_sf"/>
</dbReference>
<evidence type="ECO:0000259" key="5">
    <source>
        <dbReference type="Pfam" id="PF12937"/>
    </source>
</evidence>
<sequence length="329" mass="37376">MRRIKSPDAHTSPKLVNFCQVTHVLGNETNKLNEQLLVAAERGKYQQVYLLVHQGIDPKYCRGMQGYTPLHYAAARGHLEIIKILVGAGWDIDMRNDTSETALHLACYHGHLIVVEYLLEAFADINALTLQNESPLFYAARKGFQPIVSLLVRRECDLQILNKYGDVAIDEVSSDEIKEIFEIGEKDQQKLQQLYGRTSECTRTKLERKLTQAVRERILSFLDLFSLCTTMQISYRWHRAADAVYLWKNLGVSRWEQQLSSAMGFSCGGSLINSIHRQRLLPLRPHTTDTAGVLSARLERACRPDTKGSQNRPQSAARFQSSMRGSIQI</sequence>
<feature type="region of interest" description="Disordered" evidence="4">
    <location>
        <begin position="303"/>
        <end position="329"/>
    </location>
</feature>
<proteinExistence type="predicted"/>
<dbReference type="InterPro" id="IPR036770">
    <property type="entry name" value="Ankyrin_rpt-contain_sf"/>
</dbReference>
<evidence type="ECO:0000256" key="3">
    <source>
        <dbReference type="PROSITE-ProRule" id="PRU00023"/>
    </source>
</evidence>
<dbReference type="InterPro" id="IPR002110">
    <property type="entry name" value="Ankyrin_rpt"/>
</dbReference>
<feature type="compositionally biased region" description="Polar residues" evidence="4">
    <location>
        <begin position="307"/>
        <end position="329"/>
    </location>
</feature>
<dbReference type="InterPro" id="IPR001810">
    <property type="entry name" value="F-box_dom"/>
</dbReference>
<reference evidence="6" key="2">
    <citation type="submission" date="2011-02" db="EMBL/GenBank/DDBJ databases">
        <authorList>
            <person name="MacLean D."/>
        </authorList>
    </citation>
    <scope>NUCLEOTIDE SEQUENCE</scope>
</reference>
<evidence type="ECO:0000256" key="2">
    <source>
        <dbReference type="ARBA" id="ARBA00023043"/>
    </source>
</evidence>
<dbReference type="PANTHER" id="PTHR24171:SF8">
    <property type="entry name" value="BRCA1-ASSOCIATED RING DOMAIN PROTEIN 1"/>
    <property type="match status" value="1"/>
</dbReference>
<dbReference type="SMART" id="SM00248">
    <property type="entry name" value="ANK"/>
    <property type="match status" value="4"/>
</dbReference>
<dbReference type="Pfam" id="PF12937">
    <property type="entry name" value="F-box-like"/>
    <property type="match status" value="1"/>
</dbReference>
<dbReference type="EMBL" id="FR824198">
    <property type="protein sequence ID" value="CCA22393.1"/>
    <property type="molecule type" value="Genomic_DNA"/>
</dbReference>
<dbReference type="SUPFAM" id="SSF81383">
    <property type="entry name" value="F-box domain"/>
    <property type="match status" value="1"/>
</dbReference>
<dbReference type="PRINTS" id="PR01415">
    <property type="entry name" value="ANKYRIN"/>
</dbReference>
<dbReference type="Pfam" id="PF00023">
    <property type="entry name" value="Ank"/>
    <property type="match status" value="1"/>
</dbReference>
<keyword evidence="2 3" id="KW-0040">ANK repeat</keyword>
<evidence type="ECO:0000256" key="1">
    <source>
        <dbReference type="ARBA" id="ARBA00022737"/>
    </source>
</evidence>
<keyword evidence="1" id="KW-0677">Repeat</keyword>
<evidence type="ECO:0000256" key="4">
    <source>
        <dbReference type="SAM" id="MobiDB-lite"/>
    </source>
</evidence>
<dbReference type="PANTHER" id="PTHR24171">
    <property type="entry name" value="ANKYRIN REPEAT DOMAIN-CONTAINING PROTEIN 39-RELATED"/>
    <property type="match status" value="1"/>
</dbReference>
<evidence type="ECO:0000313" key="6">
    <source>
        <dbReference type="EMBL" id="CCA22393.1"/>
    </source>
</evidence>
<dbReference type="PROSITE" id="PS50088">
    <property type="entry name" value="ANK_REPEAT"/>
    <property type="match status" value="3"/>
</dbReference>
<feature type="domain" description="F-box" evidence="5">
    <location>
        <begin position="217"/>
        <end position="250"/>
    </location>
</feature>
<organism evidence="6">
    <name type="scientific">Albugo laibachii Nc14</name>
    <dbReference type="NCBI Taxonomy" id="890382"/>
    <lineage>
        <taxon>Eukaryota</taxon>
        <taxon>Sar</taxon>
        <taxon>Stramenopiles</taxon>
        <taxon>Oomycota</taxon>
        <taxon>Peronosporomycetes</taxon>
        <taxon>Albuginales</taxon>
        <taxon>Albuginaceae</taxon>
        <taxon>Albugo</taxon>
    </lineage>
</organism>
<dbReference type="SUPFAM" id="SSF48403">
    <property type="entry name" value="Ankyrin repeat"/>
    <property type="match status" value="1"/>
</dbReference>
<dbReference type="Pfam" id="PF12796">
    <property type="entry name" value="Ank_2"/>
    <property type="match status" value="1"/>
</dbReference>
<name>F0WM65_9STRA</name>
<dbReference type="HOGENOM" id="CLU_036565_0_0_1"/>